<dbReference type="PROSITE" id="PS50111">
    <property type="entry name" value="CHEMOTAXIS_TRANSDUC_2"/>
    <property type="match status" value="1"/>
</dbReference>
<dbReference type="Gene3D" id="3.30.450.20">
    <property type="entry name" value="PAS domain"/>
    <property type="match status" value="2"/>
</dbReference>
<comment type="subcellular location">
    <subcellularLocation>
        <location evidence="1">Cell membrane</location>
        <topology evidence="1">Multi-pass membrane protein</topology>
    </subcellularLocation>
</comment>
<evidence type="ECO:0000256" key="7">
    <source>
        <dbReference type="ARBA" id="ARBA00023224"/>
    </source>
</evidence>
<keyword evidence="4 11" id="KW-0812">Transmembrane</keyword>
<dbReference type="SMART" id="SM00283">
    <property type="entry name" value="MA"/>
    <property type="match status" value="1"/>
</dbReference>
<evidence type="ECO:0000256" key="10">
    <source>
        <dbReference type="SAM" id="Coils"/>
    </source>
</evidence>
<gene>
    <name evidence="14" type="ORF">G4223_10375</name>
</gene>
<evidence type="ECO:0000256" key="4">
    <source>
        <dbReference type="ARBA" id="ARBA00022692"/>
    </source>
</evidence>
<keyword evidence="5 11" id="KW-1133">Transmembrane helix</keyword>
<evidence type="ECO:0000259" key="13">
    <source>
        <dbReference type="PROSITE" id="PS50885"/>
    </source>
</evidence>
<sequence>MSDAIAISRRKRFVVKILAVATILIAVSFGTLSAWIYKVSRDGLMAEIEGEVAIAGSSTADGIQKWLDGRLLAVSLLAEDVKRAPDAAEIKALVTRKTLTDIFSEVYFGVQSDGSFITSNTLPLPEGYDPRKRPWYDTAVKAQGVAFSPPYVDATTKKLVISAAQAVRDGNSVQGVIGADLPLDALQSFLASLDLAGKGFVFLVKADGTVLVHPDKNLLLKPLGVTPGPGVEDDGERVLRFYPIKGLSAANWFVGVSMDRDKVFAPLRTLTTVLLVSIVLTLAVVVPLLGSLILRLVSRPITAMTQAMTALSAGRLETAVPGLDRADEIGAMAQALEVFKRNAQEISRLQMEQERMRQEAEEARKALLERLAHEFEANVSTLIETASASTRGMGDIATTMHGGMDTARTSADAVVRATDETTASVQTVAAATEELSASIDEIAQRVTQSSDIATQTARGAEKARETVENLARHAESVGAIVGLINDIASQTNLLALNATIEAARAGEAGKGFAVVAGEVKSLANQTARATSEITAKIEATQQATVLAVNEIRAIATIAMQSQELAAGIASAIEEQGAATREISQNVNLAANGTQVVANNIHAVGSVVSDAASRSESLRDATSRLTDEFCHLATQVQNFVAKVRSA</sequence>
<dbReference type="InterPro" id="IPR029151">
    <property type="entry name" value="Sensor-like_sf"/>
</dbReference>
<dbReference type="Pfam" id="PF00015">
    <property type="entry name" value="MCPsignal"/>
    <property type="match status" value="1"/>
</dbReference>
<name>A0A7C9UZN5_9PROT</name>
<dbReference type="InterPro" id="IPR003660">
    <property type="entry name" value="HAMP_dom"/>
</dbReference>
<dbReference type="Proteomes" id="UP000480684">
    <property type="component" value="Unassembled WGS sequence"/>
</dbReference>
<comment type="similarity">
    <text evidence="8">Belongs to the methyl-accepting chemotaxis (MCP) protein family.</text>
</comment>
<evidence type="ECO:0000256" key="11">
    <source>
        <dbReference type="SAM" id="Phobius"/>
    </source>
</evidence>
<evidence type="ECO:0000259" key="12">
    <source>
        <dbReference type="PROSITE" id="PS50111"/>
    </source>
</evidence>
<dbReference type="PANTHER" id="PTHR32089:SF112">
    <property type="entry name" value="LYSOZYME-LIKE PROTEIN-RELATED"/>
    <property type="match status" value="1"/>
</dbReference>
<evidence type="ECO:0000256" key="3">
    <source>
        <dbReference type="ARBA" id="ARBA00022500"/>
    </source>
</evidence>
<accession>A0A7C9UZN5</accession>
<evidence type="ECO:0000256" key="8">
    <source>
        <dbReference type="ARBA" id="ARBA00029447"/>
    </source>
</evidence>
<dbReference type="Gene3D" id="1.10.287.950">
    <property type="entry name" value="Methyl-accepting chemotaxis protein"/>
    <property type="match status" value="1"/>
</dbReference>
<feature type="coiled-coil region" evidence="10">
    <location>
        <begin position="339"/>
        <end position="370"/>
    </location>
</feature>
<dbReference type="GO" id="GO:0007165">
    <property type="term" value="P:signal transduction"/>
    <property type="evidence" value="ECO:0007669"/>
    <property type="project" value="UniProtKB-KW"/>
</dbReference>
<reference evidence="14 15" key="1">
    <citation type="submission" date="2020-02" db="EMBL/GenBank/DDBJ databases">
        <authorList>
            <person name="Dziuba M."/>
            <person name="Kuznetsov B."/>
            <person name="Mardanov A."/>
            <person name="Ravin N."/>
            <person name="Grouzdev D."/>
        </authorList>
    </citation>
    <scope>NUCLEOTIDE SEQUENCE [LARGE SCALE GENOMIC DNA]</scope>
    <source>
        <strain evidence="14 15">SpK</strain>
    </source>
</reference>
<dbReference type="GO" id="GO:0006935">
    <property type="term" value="P:chemotaxis"/>
    <property type="evidence" value="ECO:0007669"/>
    <property type="project" value="UniProtKB-KW"/>
</dbReference>
<dbReference type="PROSITE" id="PS50885">
    <property type="entry name" value="HAMP"/>
    <property type="match status" value="1"/>
</dbReference>
<keyword evidence="10" id="KW-0175">Coiled coil</keyword>
<keyword evidence="7 9" id="KW-0807">Transducer</keyword>
<dbReference type="EMBL" id="JAAIYP010000037">
    <property type="protein sequence ID" value="NFV80514.1"/>
    <property type="molecule type" value="Genomic_DNA"/>
</dbReference>
<dbReference type="Pfam" id="PF00672">
    <property type="entry name" value="HAMP"/>
    <property type="match status" value="1"/>
</dbReference>
<evidence type="ECO:0000256" key="2">
    <source>
        <dbReference type="ARBA" id="ARBA00022475"/>
    </source>
</evidence>
<dbReference type="SUPFAM" id="SSF58104">
    <property type="entry name" value="Methyl-accepting chemotaxis protein (MCP) signaling domain"/>
    <property type="match status" value="1"/>
</dbReference>
<dbReference type="InterPro" id="IPR004089">
    <property type="entry name" value="MCPsignal_dom"/>
</dbReference>
<feature type="domain" description="HAMP" evidence="13">
    <location>
        <begin position="295"/>
        <end position="348"/>
    </location>
</feature>
<keyword evidence="15" id="KW-1185">Reference proteome</keyword>
<proteinExistence type="inferred from homology"/>
<dbReference type="InterPro" id="IPR004090">
    <property type="entry name" value="Chemotax_Me-accpt_rcpt"/>
</dbReference>
<evidence type="ECO:0000256" key="9">
    <source>
        <dbReference type="PROSITE-ProRule" id="PRU00284"/>
    </source>
</evidence>
<keyword evidence="2" id="KW-1003">Cell membrane</keyword>
<evidence type="ECO:0000313" key="14">
    <source>
        <dbReference type="EMBL" id="NFV80514.1"/>
    </source>
</evidence>
<comment type="caution">
    <text evidence="14">The sequence shown here is derived from an EMBL/GenBank/DDBJ whole genome shotgun (WGS) entry which is preliminary data.</text>
</comment>
<feature type="transmembrane region" description="Helical" evidence="11">
    <location>
        <begin position="270"/>
        <end position="294"/>
    </location>
</feature>
<dbReference type="CDD" id="cd06225">
    <property type="entry name" value="HAMP"/>
    <property type="match status" value="1"/>
</dbReference>
<dbReference type="SUPFAM" id="SSF103190">
    <property type="entry name" value="Sensory domain-like"/>
    <property type="match status" value="1"/>
</dbReference>
<dbReference type="AlphaFoldDB" id="A0A7C9UZN5"/>
<keyword evidence="3" id="KW-0145">Chemotaxis</keyword>
<dbReference type="Gene3D" id="1.10.8.500">
    <property type="entry name" value="HAMP domain in histidine kinase"/>
    <property type="match status" value="1"/>
</dbReference>
<dbReference type="GO" id="GO:0005886">
    <property type="term" value="C:plasma membrane"/>
    <property type="evidence" value="ECO:0007669"/>
    <property type="project" value="UniProtKB-SubCell"/>
</dbReference>
<evidence type="ECO:0000256" key="1">
    <source>
        <dbReference type="ARBA" id="ARBA00004651"/>
    </source>
</evidence>
<feature type="domain" description="Methyl-accepting transducer" evidence="12">
    <location>
        <begin position="396"/>
        <end position="625"/>
    </location>
</feature>
<keyword evidence="6 11" id="KW-0472">Membrane</keyword>
<dbReference type="PRINTS" id="PR00260">
    <property type="entry name" value="CHEMTRNSDUCR"/>
</dbReference>
<protein>
    <submittedName>
        <fullName evidence="14">HAMP domain-containing protein</fullName>
    </submittedName>
</protein>
<dbReference type="CDD" id="cd12913">
    <property type="entry name" value="PDC1_MCP_like"/>
    <property type="match status" value="1"/>
</dbReference>
<dbReference type="RefSeq" id="WP_163678912.1">
    <property type="nucleotide sequence ID" value="NZ_JAAIYP010000037.1"/>
</dbReference>
<dbReference type="PANTHER" id="PTHR32089">
    <property type="entry name" value="METHYL-ACCEPTING CHEMOTAXIS PROTEIN MCPB"/>
    <property type="match status" value="1"/>
</dbReference>
<evidence type="ECO:0000256" key="5">
    <source>
        <dbReference type="ARBA" id="ARBA00022989"/>
    </source>
</evidence>
<evidence type="ECO:0000256" key="6">
    <source>
        <dbReference type="ARBA" id="ARBA00023136"/>
    </source>
</evidence>
<dbReference type="GO" id="GO:0004888">
    <property type="term" value="F:transmembrane signaling receptor activity"/>
    <property type="evidence" value="ECO:0007669"/>
    <property type="project" value="InterPro"/>
</dbReference>
<dbReference type="SMART" id="SM00304">
    <property type="entry name" value="HAMP"/>
    <property type="match status" value="1"/>
</dbReference>
<evidence type="ECO:0000313" key="15">
    <source>
        <dbReference type="Proteomes" id="UP000480684"/>
    </source>
</evidence>
<dbReference type="InterPro" id="IPR033479">
    <property type="entry name" value="dCache_1"/>
</dbReference>
<feature type="transmembrane region" description="Helical" evidence="11">
    <location>
        <begin position="17"/>
        <end position="37"/>
    </location>
</feature>
<dbReference type="CDD" id="cd12912">
    <property type="entry name" value="PDC2_MCP_like"/>
    <property type="match status" value="1"/>
</dbReference>
<dbReference type="Pfam" id="PF02743">
    <property type="entry name" value="dCache_1"/>
    <property type="match status" value="1"/>
</dbReference>
<organism evidence="14 15">
    <name type="scientific">Magnetospirillum aberrantis SpK</name>
    <dbReference type="NCBI Taxonomy" id="908842"/>
    <lineage>
        <taxon>Bacteria</taxon>
        <taxon>Pseudomonadati</taxon>
        <taxon>Pseudomonadota</taxon>
        <taxon>Alphaproteobacteria</taxon>
        <taxon>Rhodospirillales</taxon>
        <taxon>Rhodospirillaceae</taxon>
        <taxon>Magnetospirillum</taxon>
    </lineage>
</organism>